<dbReference type="Proteomes" id="UP000735302">
    <property type="component" value="Unassembled WGS sequence"/>
</dbReference>
<evidence type="ECO:0000313" key="3">
    <source>
        <dbReference type="EMBL" id="GFO40774.1"/>
    </source>
</evidence>
<feature type="coiled-coil region" evidence="1">
    <location>
        <begin position="26"/>
        <end position="55"/>
    </location>
</feature>
<comment type="caution">
    <text evidence="3">The sequence shown here is derived from an EMBL/GenBank/DDBJ whole genome shotgun (WGS) entry which is preliminary data.</text>
</comment>
<evidence type="ECO:0000256" key="2">
    <source>
        <dbReference type="SAM" id="MobiDB-lite"/>
    </source>
</evidence>
<keyword evidence="4" id="KW-1185">Reference proteome</keyword>
<name>A0AAV4D9B6_9GAST</name>
<proteinExistence type="predicted"/>
<gene>
    <name evidence="3" type="ORF">PoB_006727900</name>
</gene>
<keyword evidence="1" id="KW-0175">Coiled coil</keyword>
<feature type="compositionally biased region" description="Basic and acidic residues" evidence="2">
    <location>
        <begin position="229"/>
        <end position="240"/>
    </location>
</feature>
<feature type="region of interest" description="Disordered" evidence="2">
    <location>
        <begin position="180"/>
        <end position="263"/>
    </location>
</feature>
<evidence type="ECO:0000313" key="4">
    <source>
        <dbReference type="Proteomes" id="UP000735302"/>
    </source>
</evidence>
<protein>
    <submittedName>
        <fullName evidence="3">Uncharacterized protein</fullName>
    </submittedName>
</protein>
<evidence type="ECO:0000256" key="1">
    <source>
        <dbReference type="SAM" id="Coils"/>
    </source>
</evidence>
<dbReference type="AlphaFoldDB" id="A0AAV4D9B6"/>
<feature type="compositionally biased region" description="Polar residues" evidence="2">
    <location>
        <begin position="189"/>
        <end position="214"/>
    </location>
</feature>
<feature type="compositionally biased region" description="Polar residues" evidence="2">
    <location>
        <begin position="241"/>
        <end position="258"/>
    </location>
</feature>
<sequence length="359" mass="40016">MNFFLDFFYPEKRRREKDSRERQQRAAAEQGRIQAEQQQAEAARQAHEAQQAQQAYLFNNNLYVHGGADYYSDGIVAHGISRRHGGSGRYAPNRLASHAYYNGYSSGAESMAAGALPGAVPGYASEGYTYINRRVHPAFYGIPFDGGGYSSSGGSYAPPRIKLKKGARKNRKINVICYPEGTASKPSVGRTNPSFSEGEYSNVNQKATNATGRSESNDPVVGSTRNRRHRDEEGRVKNGKDGNTTDTTFRPRQGSGTSFPGMFGRTRSRTLVFPFRRERGSFLGTFRLKYDPRLLRAYDERNQWAMTMLYCWNSPPSSQGAVVGSNPRQSDPSLQISGRALFPLTHQRPSFLMVVNLHP</sequence>
<reference evidence="3 4" key="1">
    <citation type="journal article" date="2021" name="Elife">
        <title>Chloroplast acquisition without the gene transfer in kleptoplastic sea slugs, Plakobranchus ocellatus.</title>
        <authorList>
            <person name="Maeda T."/>
            <person name="Takahashi S."/>
            <person name="Yoshida T."/>
            <person name="Shimamura S."/>
            <person name="Takaki Y."/>
            <person name="Nagai Y."/>
            <person name="Toyoda A."/>
            <person name="Suzuki Y."/>
            <person name="Arimoto A."/>
            <person name="Ishii H."/>
            <person name="Satoh N."/>
            <person name="Nishiyama T."/>
            <person name="Hasebe M."/>
            <person name="Maruyama T."/>
            <person name="Minagawa J."/>
            <person name="Obokata J."/>
            <person name="Shigenobu S."/>
        </authorList>
    </citation>
    <scope>NUCLEOTIDE SEQUENCE [LARGE SCALE GENOMIC DNA]</scope>
</reference>
<dbReference type="EMBL" id="BLXT01007636">
    <property type="protein sequence ID" value="GFO40774.1"/>
    <property type="molecule type" value="Genomic_DNA"/>
</dbReference>
<accession>A0AAV4D9B6</accession>
<organism evidence="3 4">
    <name type="scientific">Plakobranchus ocellatus</name>
    <dbReference type="NCBI Taxonomy" id="259542"/>
    <lineage>
        <taxon>Eukaryota</taxon>
        <taxon>Metazoa</taxon>
        <taxon>Spiralia</taxon>
        <taxon>Lophotrochozoa</taxon>
        <taxon>Mollusca</taxon>
        <taxon>Gastropoda</taxon>
        <taxon>Heterobranchia</taxon>
        <taxon>Euthyneura</taxon>
        <taxon>Panpulmonata</taxon>
        <taxon>Sacoglossa</taxon>
        <taxon>Placobranchoidea</taxon>
        <taxon>Plakobranchidae</taxon>
        <taxon>Plakobranchus</taxon>
    </lineage>
</organism>